<dbReference type="Proteomes" id="UP000268014">
    <property type="component" value="Unassembled WGS sequence"/>
</dbReference>
<keyword evidence="3" id="KW-1185">Reference proteome</keyword>
<sequence>MPVQIRQKPNGEAETLLESTQSETVNVKNDGTKEHTAHRDRYAALDADKLMDAYGFGRYQFFGYFLSECMNFFYSAAMYVMPYVEPNPVLECTFKVSENLFNFTCS</sequence>
<dbReference type="STRING" id="6290.A0A0N4WAM6"/>
<evidence type="ECO:0000313" key="3">
    <source>
        <dbReference type="Proteomes" id="UP000268014"/>
    </source>
</evidence>
<organism evidence="4">
    <name type="scientific">Haemonchus placei</name>
    <name type="common">Barber's pole worm</name>
    <dbReference type="NCBI Taxonomy" id="6290"/>
    <lineage>
        <taxon>Eukaryota</taxon>
        <taxon>Metazoa</taxon>
        <taxon>Ecdysozoa</taxon>
        <taxon>Nematoda</taxon>
        <taxon>Chromadorea</taxon>
        <taxon>Rhabditida</taxon>
        <taxon>Rhabditina</taxon>
        <taxon>Rhabditomorpha</taxon>
        <taxon>Strongyloidea</taxon>
        <taxon>Trichostrongylidae</taxon>
        <taxon>Haemonchus</taxon>
    </lineage>
</organism>
<name>A0A0N4WAM6_HAEPC</name>
<dbReference type="AlphaFoldDB" id="A0A0N4WAM6"/>
<reference evidence="4" key="1">
    <citation type="submission" date="2016-04" db="UniProtKB">
        <authorList>
            <consortium name="WormBaseParasite"/>
        </authorList>
    </citation>
    <scope>IDENTIFICATION</scope>
</reference>
<evidence type="ECO:0000313" key="2">
    <source>
        <dbReference type="EMBL" id="VDO31911.1"/>
    </source>
</evidence>
<keyword evidence="1" id="KW-1133">Transmembrane helix</keyword>
<dbReference type="EMBL" id="UZAF01016662">
    <property type="protein sequence ID" value="VDO31911.1"/>
    <property type="molecule type" value="Genomic_DNA"/>
</dbReference>
<gene>
    <name evidence="2" type="ORF">HPLM_LOCUS7443</name>
</gene>
<keyword evidence="1" id="KW-0812">Transmembrane</keyword>
<evidence type="ECO:0000313" key="4">
    <source>
        <dbReference type="WBParaSite" id="HPLM_0000745101-mRNA-1"/>
    </source>
</evidence>
<protein>
    <submittedName>
        <fullName evidence="4">Autophagy-related protein</fullName>
    </submittedName>
</protein>
<reference evidence="2 3" key="2">
    <citation type="submission" date="2018-11" db="EMBL/GenBank/DDBJ databases">
        <authorList>
            <consortium name="Pathogen Informatics"/>
        </authorList>
    </citation>
    <scope>NUCLEOTIDE SEQUENCE [LARGE SCALE GENOMIC DNA]</scope>
    <source>
        <strain evidence="2 3">MHpl1</strain>
    </source>
</reference>
<dbReference type="WBParaSite" id="HPLM_0000745101-mRNA-1">
    <property type="protein sequence ID" value="HPLM_0000745101-mRNA-1"/>
    <property type="gene ID" value="HPLM_0000745101"/>
</dbReference>
<feature type="transmembrane region" description="Helical" evidence="1">
    <location>
        <begin position="61"/>
        <end position="81"/>
    </location>
</feature>
<proteinExistence type="predicted"/>
<dbReference type="OrthoDB" id="3936150at2759"/>
<keyword evidence="1" id="KW-0472">Membrane</keyword>
<accession>A0A0N4WAM6</accession>
<evidence type="ECO:0000256" key="1">
    <source>
        <dbReference type="SAM" id="Phobius"/>
    </source>
</evidence>